<organism evidence="3 4">
    <name type="scientific">Cetobacterium ceti</name>
    <dbReference type="NCBI Taxonomy" id="180163"/>
    <lineage>
        <taxon>Bacteria</taxon>
        <taxon>Fusobacteriati</taxon>
        <taxon>Fusobacteriota</taxon>
        <taxon>Fusobacteriia</taxon>
        <taxon>Fusobacteriales</taxon>
        <taxon>Fusobacteriaceae</taxon>
        <taxon>Cetobacterium</taxon>
    </lineage>
</organism>
<dbReference type="Pfam" id="PF01832">
    <property type="entry name" value="Glucosaminidase"/>
    <property type="match status" value="1"/>
</dbReference>
<evidence type="ECO:0000313" key="3">
    <source>
        <dbReference type="EMBL" id="SJZ60317.1"/>
    </source>
</evidence>
<feature type="domain" description="Mannosyl-glycoprotein endo-beta-N-acetylglucosamidase-like" evidence="2">
    <location>
        <begin position="178"/>
        <end position="304"/>
    </location>
</feature>
<evidence type="ECO:0000259" key="2">
    <source>
        <dbReference type="Pfam" id="PF01832"/>
    </source>
</evidence>
<keyword evidence="4" id="KW-1185">Reference proteome</keyword>
<protein>
    <submittedName>
        <fullName evidence="3">Bax protein</fullName>
    </submittedName>
</protein>
<dbReference type="GO" id="GO:0004040">
    <property type="term" value="F:amidase activity"/>
    <property type="evidence" value="ECO:0007669"/>
    <property type="project" value="InterPro"/>
</dbReference>
<name>A0A1T4M0A1_9FUSO</name>
<reference evidence="3 4" key="1">
    <citation type="submission" date="2017-02" db="EMBL/GenBank/DDBJ databases">
        <authorList>
            <person name="Peterson S.W."/>
        </authorList>
    </citation>
    <scope>NUCLEOTIDE SEQUENCE [LARGE SCALE GENOMIC DNA]</scope>
    <source>
        <strain evidence="3 4">ATCC 700028</strain>
    </source>
</reference>
<dbReference type="AlphaFoldDB" id="A0A1T4M0A1"/>
<dbReference type="InterPro" id="IPR002901">
    <property type="entry name" value="MGlyc_endo_b_GlcNAc-like_dom"/>
</dbReference>
<gene>
    <name evidence="3" type="ORF">SAMN02745174_01037</name>
</gene>
<keyword evidence="1" id="KW-0812">Transmembrane</keyword>
<dbReference type="STRING" id="180163.SAMN02745174_01037"/>
<keyword evidence="1" id="KW-0472">Membrane</keyword>
<dbReference type="Proteomes" id="UP000191153">
    <property type="component" value="Unassembled WGS sequence"/>
</dbReference>
<dbReference type="PANTHER" id="PTHR40572:SF1">
    <property type="entry name" value="PROTEIN BAX"/>
    <property type="match status" value="1"/>
</dbReference>
<feature type="transmembrane region" description="Helical" evidence="1">
    <location>
        <begin position="6"/>
        <end position="23"/>
    </location>
</feature>
<dbReference type="PANTHER" id="PTHR40572">
    <property type="entry name" value="PROTEIN BAX"/>
    <property type="match status" value="1"/>
</dbReference>
<accession>A0A1T4M0A1</accession>
<keyword evidence="1" id="KW-1133">Transmembrane helix</keyword>
<dbReference type="EMBL" id="FUWX01000007">
    <property type="protein sequence ID" value="SJZ60317.1"/>
    <property type="molecule type" value="Genomic_DNA"/>
</dbReference>
<evidence type="ECO:0000256" key="1">
    <source>
        <dbReference type="SAM" id="Phobius"/>
    </source>
</evidence>
<proteinExistence type="predicted"/>
<evidence type="ECO:0000313" key="4">
    <source>
        <dbReference type="Proteomes" id="UP000191153"/>
    </source>
</evidence>
<sequence length="311" mass="36814">MRRFFVKFYGIIILINLIFIFFTKEEFPRESAKIEKKVEKVEKKVEEKVEEKVEKIPQEIKKEEVKIEEVKIEKPKYKLKKVTYRTIKIHNLKELNEKREGNYVYSDDGIDLRKLSGVKRKNAFIKLLLPGIKVVQKEIICERENIEYLREVKNYTPEEKKYLVNIFSKYRVKYGDFKSLKSRLIVYPTSLILTQGAIESAWGTSRFFREGNNIFGIWSSNKNEPRIKAGQSRGKFTAYLRAYPNLKDCIGDLVLTLSRLNVYEPLRRAVNRGDSPSEIARYLNKYSEQGEVYVKKVQGVLNYNKFQQYDK</sequence>
<dbReference type="OrthoDB" id="9788155at2"/>
<dbReference type="RefSeq" id="WP_078693549.1">
    <property type="nucleotide sequence ID" value="NZ_FUWX01000007.1"/>
</dbReference>
<dbReference type="InterPro" id="IPR053195">
    <property type="entry name" value="Bax-like"/>
</dbReference>
<dbReference type="Gene3D" id="1.10.530.10">
    <property type="match status" value="1"/>
</dbReference>